<evidence type="ECO:0000313" key="2">
    <source>
        <dbReference type="Proteomes" id="UP000001861"/>
    </source>
</evidence>
<proteinExistence type="predicted"/>
<sequence>MEAIQSPRQFCWLTSDRRSLVVGVKIQYIYETATWDSFREVNFEGVSERIIATDRRGGLPWSVPVVHRIRIPDEQYAQFRWLVQVDAALPYLWYGDSDKPVGYHENHSGDISEWKISIDGSQIENGEYVWAILSAIIILVKEQCDAV</sequence>
<dbReference type="HOGENOM" id="CLU_1767956_0_0_1"/>
<evidence type="ECO:0000313" key="1">
    <source>
        <dbReference type="EMBL" id="EFI26959.1"/>
    </source>
</evidence>
<dbReference type="AlphaFoldDB" id="D6RQ39"/>
<dbReference type="Proteomes" id="UP000001861">
    <property type="component" value="Unassembled WGS sequence"/>
</dbReference>
<gene>
    <name evidence="1" type="ORF">CC1G_15360</name>
</gene>
<dbReference type="EMBL" id="AACS02000010">
    <property type="protein sequence ID" value="EFI26959.1"/>
    <property type="molecule type" value="Genomic_DNA"/>
</dbReference>
<dbReference type="GeneID" id="9380149"/>
<name>D6RQ39_COPC7</name>
<reference evidence="1 2" key="1">
    <citation type="journal article" date="2010" name="Proc. Natl. Acad. Sci. U.S.A.">
        <title>Insights into evolution of multicellular fungi from the assembled chromosomes of the mushroom Coprinopsis cinerea (Coprinus cinereus).</title>
        <authorList>
            <person name="Stajich J.E."/>
            <person name="Wilke S.K."/>
            <person name="Ahren D."/>
            <person name="Au C.H."/>
            <person name="Birren B.W."/>
            <person name="Borodovsky M."/>
            <person name="Burns C."/>
            <person name="Canback B."/>
            <person name="Casselton L.A."/>
            <person name="Cheng C.K."/>
            <person name="Deng J."/>
            <person name="Dietrich F.S."/>
            <person name="Fargo D.C."/>
            <person name="Farman M.L."/>
            <person name="Gathman A.C."/>
            <person name="Goldberg J."/>
            <person name="Guigo R."/>
            <person name="Hoegger P.J."/>
            <person name="Hooker J.B."/>
            <person name="Huggins A."/>
            <person name="James T.Y."/>
            <person name="Kamada T."/>
            <person name="Kilaru S."/>
            <person name="Kodira C."/>
            <person name="Kues U."/>
            <person name="Kupfer D."/>
            <person name="Kwan H.S."/>
            <person name="Lomsadze A."/>
            <person name="Li W."/>
            <person name="Lilly W.W."/>
            <person name="Ma L.J."/>
            <person name="Mackey A.J."/>
            <person name="Manning G."/>
            <person name="Martin F."/>
            <person name="Muraguchi H."/>
            <person name="Natvig D.O."/>
            <person name="Palmerini H."/>
            <person name="Ramesh M.A."/>
            <person name="Rehmeyer C.J."/>
            <person name="Roe B.A."/>
            <person name="Shenoy N."/>
            <person name="Stanke M."/>
            <person name="Ter-Hovhannisyan V."/>
            <person name="Tunlid A."/>
            <person name="Velagapudi R."/>
            <person name="Vision T.J."/>
            <person name="Zeng Q."/>
            <person name="Zolan M.E."/>
            <person name="Pukkila P.J."/>
        </authorList>
    </citation>
    <scope>NUCLEOTIDE SEQUENCE [LARGE SCALE GENOMIC DNA]</scope>
    <source>
        <strain evidence="2">Okayama-7 / 130 / ATCC MYA-4618 / FGSC 9003</strain>
    </source>
</reference>
<accession>D6RQ39</accession>
<comment type="caution">
    <text evidence="1">The sequence shown here is derived from an EMBL/GenBank/DDBJ whole genome shotgun (WGS) entry which is preliminary data.</text>
</comment>
<organism evidence="1 2">
    <name type="scientific">Coprinopsis cinerea (strain Okayama-7 / 130 / ATCC MYA-4618 / FGSC 9003)</name>
    <name type="common">Inky cap fungus</name>
    <name type="synonym">Hormographiella aspergillata</name>
    <dbReference type="NCBI Taxonomy" id="240176"/>
    <lineage>
        <taxon>Eukaryota</taxon>
        <taxon>Fungi</taxon>
        <taxon>Dikarya</taxon>
        <taxon>Basidiomycota</taxon>
        <taxon>Agaricomycotina</taxon>
        <taxon>Agaricomycetes</taxon>
        <taxon>Agaricomycetidae</taxon>
        <taxon>Agaricales</taxon>
        <taxon>Agaricineae</taxon>
        <taxon>Psathyrellaceae</taxon>
        <taxon>Coprinopsis</taxon>
    </lineage>
</organism>
<dbReference type="RefSeq" id="XP_002910453.1">
    <property type="nucleotide sequence ID" value="XM_002910407.1"/>
</dbReference>
<dbReference type="VEuPathDB" id="FungiDB:CC1G_15360"/>
<protein>
    <submittedName>
        <fullName evidence="1">Uncharacterized protein</fullName>
    </submittedName>
</protein>
<dbReference type="KEGG" id="cci:CC1G_15360"/>
<keyword evidence="2" id="KW-1185">Reference proteome</keyword>
<dbReference type="InParanoid" id="D6RQ39"/>